<evidence type="ECO:0000313" key="1">
    <source>
        <dbReference type="EMBL" id="DAD77751.1"/>
    </source>
</evidence>
<name>A0A8S5M6P0_9CAUD</name>
<sequence>MTQDVKTFEKIWTDRGIAWFCEIVDTTYIGDTEFKIINAYYGSSSYNSKQMSRLIDNLVQDCKAVGIETKPQAEIDSLLRQWDCGTR</sequence>
<reference evidence="1" key="1">
    <citation type="journal article" date="2021" name="Proc. Natl. Acad. Sci. U.S.A.">
        <title>A Catalog of Tens of Thousands of Viruses from Human Metagenomes Reveals Hidden Associations with Chronic Diseases.</title>
        <authorList>
            <person name="Tisza M.J."/>
            <person name="Buck C.B."/>
        </authorList>
    </citation>
    <scope>NUCLEOTIDE SEQUENCE</scope>
    <source>
        <strain evidence="1">CtCL221</strain>
    </source>
</reference>
<accession>A0A8S5M6P0</accession>
<dbReference type="EMBL" id="BK014833">
    <property type="protein sequence ID" value="DAD77751.1"/>
    <property type="molecule type" value="Genomic_DNA"/>
</dbReference>
<protein>
    <submittedName>
        <fullName evidence="1">NinB protein</fullName>
    </submittedName>
</protein>
<organism evidence="1">
    <name type="scientific">Myoviridae sp. ctCL221</name>
    <dbReference type="NCBI Taxonomy" id="2826630"/>
    <lineage>
        <taxon>Viruses</taxon>
        <taxon>Duplodnaviria</taxon>
        <taxon>Heunggongvirae</taxon>
        <taxon>Uroviricota</taxon>
        <taxon>Caudoviricetes</taxon>
    </lineage>
</organism>
<proteinExistence type="predicted"/>